<evidence type="ECO:0000259" key="1">
    <source>
        <dbReference type="PROSITE" id="PS51388"/>
    </source>
</evidence>
<name>A0A7R7WBK1_ASPKA</name>
<dbReference type="AlphaFoldDB" id="A0A7R7WBK1"/>
<organism evidence="2 3">
    <name type="scientific">Aspergillus kawachii</name>
    <name type="common">White koji mold</name>
    <name type="synonym">Aspergillus awamori var. kawachi</name>
    <dbReference type="NCBI Taxonomy" id="1069201"/>
    <lineage>
        <taxon>Eukaryota</taxon>
        <taxon>Fungi</taxon>
        <taxon>Dikarya</taxon>
        <taxon>Ascomycota</taxon>
        <taxon>Pezizomycotina</taxon>
        <taxon>Eurotiomycetes</taxon>
        <taxon>Eurotiomycetidae</taxon>
        <taxon>Eurotiales</taxon>
        <taxon>Aspergillaceae</taxon>
        <taxon>Aspergillus</taxon>
        <taxon>Aspergillus subgen. Circumdati</taxon>
    </lineage>
</organism>
<sequence length="304" mass="34746">MSYTHDDDAKDQCNRAVASPARYAHLQIDHLDADDFESEEGANLSSAGRSTAAAILRTSHMTAFQSKIRRHKALSLGLRKSIECLVDSKLWPSFAEGYICDIICVVHTFIKKALTISCKDQRLGQNILSFLLDELSDKYRQALSKTNFLLRIERESKPMTQNHCFNSNLQKCRQERITSEARKSSVSVDFDNDPSVECVRLSDLTQIHHVNNMEQTVQDIHDILKLYYNVARKRFIDNMCMQAADFYLVTGPEAPMRLFSPAWVYDLSPERLNNIVGEGSSVRRKRKQLRKQLKDLETGQSILV</sequence>
<dbReference type="InterPro" id="IPR020850">
    <property type="entry name" value="GED_dom"/>
</dbReference>
<gene>
    <name evidence="2" type="ORF">AKAW2_50283S</name>
</gene>
<dbReference type="EMBL" id="AP024429">
    <property type="protein sequence ID" value="BCR99941.1"/>
    <property type="molecule type" value="Genomic_DNA"/>
</dbReference>
<evidence type="ECO:0000313" key="2">
    <source>
        <dbReference type="EMBL" id="BCR99941.1"/>
    </source>
</evidence>
<dbReference type="GeneID" id="64961263"/>
<dbReference type="KEGG" id="aluc:AKAW2_50283S"/>
<dbReference type="Gene3D" id="1.20.120.1240">
    <property type="entry name" value="Dynamin, middle domain"/>
    <property type="match status" value="1"/>
</dbReference>
<dbReference type="RefSeq" id="XP_041543704.1">
    <property type="nucleotide sequence ID" value="XM_041690083.1"/>
</dbReference>
<feature type="domain" description="GED" evidence="1">
    <location>
        <begin position="217"/>
        <end position="304"/>
    </location>
</feature>
<reference evidence="2" key="1">
    <citation type="submission" date="2021-01" db="EMBL/GenBank/DDBJ databases">
        <authorList>
            <consortium name="Aspergillus luchuensis mut. kawachii IFO 4304 genome sequencing consortium"/>
            <person name="Kazuki M."/>
            <person name="Futagami T."/>
        </authorList>
    </citation>
    <scope>NUCLEOTIDE SEQUENCE</scope>
    <source>
        <strain evidence="2">IFO 4308</strain>
    </source>
</reference>
<evidence type="ECO:0000313" key="3">
    <source>
        <dbReference type="Proteomes" id="UP000661280"/>
    </source>
</evidence>
<keyword evidence="3" id="KW-1185">Reference proteome</keyword>
<proteinExistence type="predicted"/>
<dbReference type="Proteomes" id="UP000661280">
    <property type="component" value="Chromosome 5"/>
</dbReference>
<accession>A0A7R7WBK1</accession>
<dbReference type="OrthoDB" id="415706at2759"/>
<dbReference type="PROSITE" id="PS51388">
    <property type="entry name" value="GED"/>
    <property type="match status" value="1"/>
</dbReference>
<protein>
    <recommendedName>
        <fullName evidence="1">GED domain-containing protein</fullName>
    </recommendedName>
</protein>
<reference evidence="2" key="2">
    <citation type="submission" date="2021-02" db="EMBL/GenBank/DDBJ databases">
        <title>Aspergillus luchuensis mut. kawachii IFO 4304 genome sequence.</title>
        <authorList>
            <person name="Mori K."/>
            <person name="Kadooka C."/>
            <person name="Goto M."/>
            <person name="Futagami T."/>
        </authorList>
    </citation>
    <scope>NUCLEOTIDE SEQUENCE</scope>
    <source>
        <strain evidence="2">IFO 4308</strain>
    </source>
</reference>